<feature type="region of interest" description="Disordered" evidence="2">
    <location>
        <begin position="592"/>
        <end position="630"/>
    </location>
</feature>
<gene>
    <name evidence="3" type="ORF">BaOVIS_018760</name>
</gene>
<feature type="coiled-coil region" evidence="1">
    <location>
        <begin position="468"/>
        <end position="537"/>
    </location>
</feature>
<feature type="region of interest" description="Disordered" evidence="2">
    <location>
        <begin position="354"/>
        <end position="411"/>
    </location>
</feature>
<evidence type="ECO:0000256" key="1">
    <source>
        <dbReference type="SAM" id="Coils"/>
    </source>
</evidence>
<dbReference type="AlphaFoldDB" id="A0A9W5TAI4"/>
<feature type="compositionally biased region" description="Basic residues" evidence="2">
    <location>
        <begin position="175"/>
        <end position="184"/>
    </location>
</feature>
<feature type="compositionally biased region" description="Acidic residues" evidence="2">
    <location>
        <begin position="38"/>
        <end position="48"/>
    </location>
</feature>
<keyword evidence="1" id="KW-0175">Coiled coil</keyword>
<evidence type="ECO:0000313" key="3">
    <source>
        <dbReference type="EMBL" id="GFE54472.1"/>
    </source>
</evidence>
<keyword evidence="4" id="KW-1185">Reference proteome</keyword>
<evidence type="ECO:0000313" key="4">
    <source>
        <dbReference type="Proteomes" id="UP001057455"/>
    </source>
</evidence>
<feature type="region of interest" description="Disordered" evidence="2">
    <location>
        <begin position="174"/>
        <end position="201"/>
    </location>
</feature>
<accession>A0A9W5TAI4</accession>
<proteinExistence type="predicted"/>
<feature type="coiled-coil region" evidence="1">
    <location>
        <begin position="214"/>
        <end position="262"/>
    </location>
</feature>
<reference evidence="3" key="1">
    <citation type="submission" date="2019-12" db="EMBL/GenBank/DDBJ databases">
        <title>Genome sequence of Babesia ovis.</title>
        <authorList>
            <person name="Yamagishi J."/>
            <person name="Sevinc F."/>
            <person name="Xuan X."/>
        </authorList>
    </citation>
    <scope>NUCLEOTIDE SEQUENCE</scope>
    <source>
        <strain evidence="3">Selcuk</strain>
    </source>
</reference>
<organism evidence="3 4">
    <name type="scientific">Babesia ovis</name>
    <dbReference type="NCBI Taxonomy" id="5869"/>
    <lineage>
        <taxon>Eukaryota</taxon>
        <taxon>Sar</taxon>
        <taxon>Alveolata</taxon>
        <taxon>Apicomplexa</taxon>
        <taxon>Aconoidasida</taxon>
        <taxon>Piroplasmida</taxon>
        <taxon>Babesiidae</taxon>
        <taxon>Babesia</taxon>
    </lineage>
</organism>
<dbReference type="EMBL" id="BLIY01000016">
    <property type="protein sequence ID" value="GFE54472.1"/>
    <property type="molecule type" value="Genomic_DNA"/>
</dbReference>
<sequence>MGNDDPNDSIDGRLVEQIQPAESSEDSLEYGHINSDQSVDDDCQDAESPEYTGLGRGVAGTAIREYHDINEEDAESSSGCSNSYKDINTADDSDGDRTEDNSEDITNNLNYNSEDQEYASEDNSDDTTNNLDYNSEYQEEYSSDSEGESNIEEGYPVLNKRGYHYSSQNHPWLNIRHRSNKRRRETCEERDIPKSQQSHDTKSVLDNCATVVRCRILQNELNILRAEKNDWIEREQELLQRIENARDEIKRQRKSVIDSQSKALVLEQEIELISCRSKLRQESLERSYRTLCDNVKLADEASLKARLDIRRLQTRNLILEELVQTKAMVNEELDVKLAQLKADDEALSMAAETKDITTVSGDPGIQDADDTLGSRNDVNVGEQNVPDQPQKQMDKCNDTQHQHRTGGDPLPESLREVTQLMTSHLQQMIACSKETEKHMREAVDAQLGEFRDMLQQTRSDLCYKTEECNVLSRSLETLRAELDLTKNNLSQNIETNASVNGKYQEKVLQYDALQKEIESLTAQLGELKRELESSMSRERKNKIAFDDYVKDTDAKLYKMELMCSSKGIDTSKLETDETRDSVVHPAKYAEVSNGVGDQPANVTTPTTVGSGVEASRDNGPAEPVAASPAKDQLVDHKVSQDTNVLSPAASGGTTPAPADVSKMQEVFKDTIVKLLKKSDMLTEKLKEQVVRAYNYEQQVNKLQAKLDKGLCGCRKALEHVKATKRKRCWCRYKRVQELRKRVAHASLKLDAETIKAVIKDDTSGKRRKLDGKKQTRS</sequence>
<dbReference type="Proteomes" id="UP001057455">
    <property type="component" value="Unassembled WGS sequence"/>
</dbReference>
<evidence type="ECO:0000256" key="2">
    <source>
        <dbReference type="SAM" id="MobiDB-lite"/>
    </source>
</evidence>
<feature type="compositionally biased region" description="Polar residues" evidence="2">
    <location>
        <begin position="600"/>
        <end position="609"/>
    </location>
</feature>
<feature type="compositionally biased region" description="Basic and acidic residues" evidence="2">
    <location>
        <begin position="392"/>
        <end position="401"/>
    </location>
</feature>
<feature type="compositionally biased region" description="Polar residues" evidence="2">
    <location>
        <begin position="373"/>
        <end position="391"/>
    </location>
</feature>
<dbReference type="OrthoDB" id="366412at2759"/>
<protein>
    <submittedName>
        <fullName evidence="3">Uncharacterized protein</fullName>
    </submittedName>
</protein>
<feature type="region of interest" description="Disordered" evidence="2">
    <location>
        <begin position="19"/>
        <end position="132"/>
    </location>
</feature>
<feature type="compositionally biased region" description="Basic and acidic residues" evidence="2">
    <location>
        <begin position="185"/>
        <end position="201"/>
    </location>
</feature>
<feature type="compositionally biased region" description="Polar residues" evidence="2">
    <location>
        <begin position="104"/>
        <end position="113"/>
    </location>
</feature>
<feature type="compositionally biased region" description="Acidic residues" evidence="2">
    <location>
        <begin position="114"/>
        <end position="125"/>
    </location>
</feature>
<name>A0A9W5TAI4_BABOV</name>
<feature type="compositionally biased region" description="Polar residues" evidence="2">
    <location>
        <begin position="76"/>
        <end position="86"/>
    </location>
</feature>
<comment type="caution">
    <text evidence="3">The sequence shown here is derived from an EMBL/GenBank/DDBJ whole genome shotgun (WGS) entry which is preliminary data.</text>
</comment>